<feature type="signal peptide" evidence="1">
    <location>
        <begin position="1"/>
        <end position="17"/>
    </location>
</feature>
<proteinExistence type="predicted"/>
<dbReference type="AlphaFoldDB" id="A0A1F5RGY7"/>
<dbReference type="PROSITE" id="PS51257">
    <property type="entry name" value="PROKAR_LIPOPROTEIN"/>
    <property type="match status" value="1"/>
</dbReference>
<comment type="caution">
    <text evidence="2">The sequence shown here is derived from an EMBL/GenBank/DDBJ whole genome shotgun (WGS) entry which is preliminary data.</text>
</comment>
<reference evidence="2 3" key="1">
    <citation type="journal article" date="2016" name="Nat. Commun.">
        <title>Thousands of microbial genomes shed light on interconnected biogeochemical processes in an aquifer system.</title>
        <authorList>
            <person name="Anantharaman K."/>
            <person name="Brown C.T."/>
            <person name="Hug L.A."/>
            <person name="Sharon I."/>
            <person name="Castelle C.J."/>
            <person name="Probst A.J."/>
            <person name="Thomas B.C."/>
            <person name="Singh A."/>
            <person name="Wilkins M.J."/>
            <person name="Karaoz U."/>
            <person name="Brodie E.L."/>
            <person name="Williams K.H."/>
            <person name="Hubbard S.S."/>
            <person name="Banfield J.F."/>
        </authorList>
    </citation>
    <scope>NUCLEOTIDE SEQUENCE [LARGE SCALE GENOMIC DNA]</scope>
</reference>
<evidence type="ECO:0000313" key="2">
    <source>
        <dbReference type="EMBL" id="OGF13413.1"/>
    </source>
</evidence>
<protein>
    <submittedName>
        <fullName evidence="2">Uncharacterized protein</fullName>
    </submittedName>
</protein>
<organism evidence="2 3">
    <name type="scientific">Candidatus Edwardsbacteria bacterium GWF2_54_11</name>
    <dbReference type="NCBI Taxonomy" id="1817851"/>
    <lineage>
        <taxon>Bacteria</taxon>
        <taxon>Candidatus Edwardsiibacteriota</taxon>
    </lineage>
</organism>
<name>A0A1F5RGY7_9BACT</name>
<evidence type="ECO:0000256" key="1">
    <source>
        <dbReference type="SAM" id="SignalP"/>
    </source>
</evidence>
<dbReference type="EMBL" id="MFFM01000019">
    <property type="protein sequence ID" value="OGF13413.1"/>
    <property type="molecule type" value="Genomic_DNA"/>
</dbReference>
<sequence length="176" mass="20128">MRYFIIAAACFSAVLSAAGCGPAPRDQEYLRAMRPLVVQYAELANNFNNYLPADFDKFSANIETLRKQAILVYPPSSKKLRRFNTDFIDLLSKAKKAGFVFGTEFLDCEEQANGAREYDRKVDLADKWRWDARESSQGFGEAHQKMKPYLQKIFEYPVSDIDLKPTITAFAKQMTQ</sequence>
<keyword evidence="1" id="KW-0732">Signal</keyword>
<gene>
    <name evidence="2" type="ORF">A2024_05370</name>
</gene>
<feature type="chain" id="PRO_5009520811" evidence="1">
    <location>
        <begin position="18"/>
        <end position="176"/>
    </location>
</feature>
<evidence type="ECO:0000313" key="3">
    <source>
        <dbReference type="Proteomes" id="UP000177230"/>
    </source>
</evidence>
<dbReference type="Proteomes" id="UP000177230">
    <property type="component" value="Unassembled WGS sequence"/>
</dbReference>
<accession>A0A1F5RGY7</accession>